<dbReference type="OrthoDB" id="683846at2759"/>
<organism evidence="2 3">
    <name type="scientific">Colocasia esculenta</name>
    <name type="common">Wild taro</name>
    <name type="synonym">Arum esculentum</name>
    <dbReference type="NCBI Taxonomy" id="4460"/>
    <lineage>
        <taxon>Eukaryota</taxon>
        <taxon>Viridiplantae</taxon>
        <taxon>Streptophyta</taxon>
        <taxon>Embryophyta</taxon>
        <taxon>Tracheophyta</taxon>
        <taxon>Spermatophyta</taxon>
        <taxon>Magnoliopsida</taxon>
        <taxon>Liliopsida</taxon>
        <taxon>Araceae</taxon>
        <taxon>Aroideae</taxon>
        <taxon>Colocasieae</taxon>
        <taxon>Colocasia</taxon>
    </lineage>
</organism>
<name>A0A843TIP1_COLES</name>
<evidence type="ECO:0000313" key="3">
    <source>
        <dbReference type="Proteomes" id="UP000652761"/>
    </source>
</evidence>
<reference evidence="2" key="1">
    <citation type="submission" date="2017-07" db="EMBL/GenBank/DDBJ databases">
        <title>Taro Niue Genome Assembly and Annotation.</title>
        <authorList>
            <person name="Atibalentja N."/>
            <person name="Keating K."/>
            <person name="Fields C.J."/>
        </authorList>
    </citation>
    <scope>NUCLEOTIDE SEQUENCE</scope>
    <source>
        <strain evidence="2">Niue_2</strain>
        <tissue evidence="2">Leaf</tissue>
    </source>
</reference>
<protein>
    <submittedName>
        <fullName evidence="2">Uncharacterized protein</fullName>
    </submittedName>
</protein>
<feature type="compositionally biased region" description="Basic residues" evidence="1">
    <location>
        <begin position="296"/>
        <end position="308"/>
    </location>
</feature>
<dbReference type="AlphaFoldDB" id="A0A843TIP1"/>
<evidence type="ECO:0000313" key="2">
    <source>
        <dbReference type="EMBL" id="MQL68479.1"/>
    </source>
</evidence>
<evidence type="ECO:0000256" key="1">
    <source>
        <dbReference type="SAM" id="MobiDB-lite"/>
    </source>
</evidence>
<proteinExistence type="predicted"/>
<sequence length="808" mass="90446">MPIMVRFLLELLEEVTGLKVYYNKSPLVGVNVEESVMERAAIVLNHRIGRFPITYLGLPLSLGVLRAANWWPRGFRLSDAEFFWHGSGDRLRDPEFSVSQAIDYSLLGCVGTHLWEGSAIDGDYSSSEHAFPSSIVFTDSEGQWIWHWEKDGCFSVRLAYSIISDGGIPHRLHWKPKSPLRGASLDVEIIYWLHRFLLDIQTTCALYGLKDDSIDHIFTSEIGQKQKVQASIYKRRRKEMAVTYEPLVINNHVRFGYLATSIVFGDFSVIVGSPFFLGVIPTIQDNDARGPPTNKSTKKASRSFGHLKTHPDVVTGGIKTPSKFVEAKGDKPRPAQVQNYSVRVISSEVIVDVPSQHRQYKNHKSKRLFAATSRLGKSMMIRSLREWLNGSRPVTPHDKHVPIIPTLNHFSLLRWLREKQEDPKAEAGIKQKIRQSAKVKQIWVPKEEAQKIKKTQATALMQIMLLMGILHLQISYLHRRNIEGGRESIGTAIGVTSSTTGRRWLKGKYREDLRFAGPNRRQSWDRLVWVPVEHAAAVPEGTNQKGSSEWTRSCRVRFRPLPVELSGDDTPACKSCPGCSGCSPVSQKEERGKTGRSKGRGGFVFAYVGARAERDNTAVPPEEDLSAARSRATRLAKYPNYPFTVQNLLLAGVACCFAGDGWSAPKPVAKTCCFALPAPKVVAGAFLAADQHCCYSNRISKDIPCMNLINSKLKVRVYFRINIIIFCFIDKVEVEVIALLTSDKELLELLLRAVVVAPAITSLSVHVATVTATLKMNIADTSSMLKRENTSLDGCRIFVRNTCNFTLQ</sequence>
<keyword evidence="3" id="KW-1185">Reference proteome</keyword>
<dbReference type="Proteomes" id="UP000652761">
    <property type="component" value="Unassembled WGS sequence"/>
</dbReference>
<dbReference type="EMBL" id="NMUH01000014">
    <property type="protein sequence ID" value="MQL68479.1"/>
    <property type="molecule type" value="Genomic_DNA"/>
</dbReference>
<gene>
    <name evidence="2" type="ORF">Taro_000752</name>
</gene>
<comment type="caution">
    <text evidence="2">The sequence shown here is derived from an EMBL/GenBank/DDBJ whole genome shotgun (WGS) entry which is preliminary data.</text>
</comment>
<feature type="region of interest" description="Disordered" evidence="1">
    <location>
        <begin position="287"/>
        <end position="312"/>
    </location>
</feature>
<accession>A0A843TIP1</accession>